<reference evidence="2 3" key="1">
    <citation type="submission" date="2020-04" db="EMBL/GenBank/DDBJ databases">
        <title>Complete genome of a Psychrophilic, Marine, Gas Vacuolate Bacterium Polaromonas vacuolata KCTC 22033T.</title>
        <authorList>
            <person name="Hwang K."/>
            <person name="Kim K.M."/>
        </authorList>
    </citation>
    <scope>NUCLEOTIDE SEQUENCE [LARGE SCALE GENOMIC DNA]</scope>
    <source>
        <strain evidence="2 3">KCTC 22033</strain>
    </source>
</reference>
<gene>
    <name evidence="2" type="ORF">HC248_02867</name>
</gene>
<evidence type="ECO:0000313" key="3">
    <source>
        <dbReference type="Proteomes" id="UP000502041"/>
    </source>
</evidence>
<dbReference type="EMBL" id="CP051461">
    <property type="protein sequence ID" value="QJC57538.1"/>
    <property type="molecule type" value="Genomic_DNA"/>
</dbReference>
<name>A0A6H2HCD6_9BURK</name>
<dbReference type="Proteomes" id="UP000502041">
    <property type="component" value="Chromosome"/>
</dbReference>
<evidence type="ECO:0000313" key="2">
    <source>
        <dbReference type="EMBL" id="QJC57538.1"/>
    </source>
</evidence>
<protein>
    <recommendedName>
        <fullName evidence="4">LysR substrate-binding domain-containing protein</fullName>
    </recommendedName>
</protein>
<keyword evidence="3" id="KW-1185">Reference proteome</keyword>
<feature type="chain" id="PRO_5026074721" description="LysR substrate-binding domain-containing protein" evidence="1">
    <location>
        <begin position="27"/>
        <end position="382"/>
    </location>
</feature>
<organism evidence="2 3">
    <name type="scientific">Polaromonas vacuolata</name>
    <dbReference type="NCBI Taxonomy" id="37448"/>
    <lineage>
        <taxon>Bacteria</taxon>
        <taxon>Pseudomonadati</taxon>
        <taxon>Pseudomonadota</taxon>
        <taxon>Betaproteobacteria</taxon>
        <taxon>Burkholderiales</taxon>
        <taxon>Comamonadaceae</taxon>
        <taxon>Polaromonas</taxon>
    </lineage>
</organism>
<proteinExistence type="predicted"/>
<evidence type="ECO:0008006" key="4">
    <source>
        <dbReference type="Google" id="ProtNLM"/>
    </source>
</evidence>
<feature type="signal peptide" evidence="1">
    <location>
        <begin position="1"/>
        <end position="26"/>
    </location>
</feature>
<dbReference type="AlphaFoldDB" id="A0A6H2HCD6"/>
<sequence>MNSIPKAGSAVLPISLSLSASSTSSAVTDASTSFAHIGLSTSVAFSVSHVRQLTALSPRVSEQGVCGLKTSSQSRNVISVRSELPRMGRQSFEIVARNYLLQDGKKNSDMRPSTPADLSFPLCNSSAKTHGLNALPLSVLSLICAYLPSKNPVFTLTSYHSNIPSLSEVRDFLSAAGYDASQISNALLARQILPFDKRYFQIIPLAERSLEICQKAVLAGFGLAYVPSHIHKDSALCLMAIKNNPEEWCRTPQSIKDNSTFVFSAVMANGLVLRRMVESFFPSLDLCCAAVSQNNLAIDFVPPIYLHRHEGLLRIAAHQYHIQIGDSSAPNNRNLNTSQVRDPLISKQQRAQILSMQADIFSVLDVSTESWLTDARLQDDEV</sequence>
<keyword evidence="1" id="KW-0732">Signal</keyword>
<evidence type="ECO:0000256" key="1">
    <source>
        <dbReference type="SAM" id="SignalP"/>
    </source>
</evidence>
<accession>A0A6H2HCD6</accession>
<dbReference type="KEGG" id="pvac:HC248_02867"/>